<protein>
    <submittedName>
        <fullName evidence="2">Uncharacterized protein</fullName>
    </submittedName>
</protein>
<dbReference type="InterPro" id="IPR026092">
    <property type="entry name" value="RAI2/SOBP"/>
</dbReference>
<dbReference type="PANTHER" id="PTHR23186">
    <property type="entry name" value="RETINOIC ACID-INDUCED PROTEIN 2"/>
    <property type="match status" value="1"/>
</dbReference>
<dbReference type="OrthoDB" id="6250723at2759"/>
<dbReference type="AlphaFoldDB" id="A0A8S9XV38"/>
<feature type="region of interest" description="Disordered" evidence="1">
    <location>
        <begin position="45"/>
        <end position="77"/>
    </location>
</feature>
<evidence type="ECO:0000313" key="2">
    <source>
        <dbReference type="EMBL" id="KAF6212419.1"/>
    </source>
</evidence>
<name>A0A8S9XV38_APOLU</name>
<gene>
    <name evidence="2" type="ORF">GE061_012942</name>
</gene>
<dbReference type="Pfam" id="PF15279">
    <property type="entry name" value="SOBP"/>
    <property type="match status" value="1"/>
</dbReference>
<dbReference type="Proteomes" id="UP000466442">
    <property type="component" value="Unassembled WGS sequence"/>
</dbReference>
<dbReference type="PANTHER" id="PTHR23186:SF4">
    <property type="entry name" value="GH22790P"/>
    <property type="match status" value="1"/>
</dbReference>
<accession>A0A8S9XV38</accession>
<feature type="region of interest" description="Disordered" evidence="1">
    <location>
        <begin position="182"/>
        <end position="290"/>
    </location>
</feature>
<evidence type="ECO:0000256" key="1">
    <source>
        <dbReference type="SAM" id="MobiDB-lite"/>
    </source>
</evidence>
<proteinExistence type="predicted"/>
<dbReference type="EMBL" id="WIXP02000004">
    <property type="protein sequence ID" value="KAF6212419.1"/>
    <property type="molecule type" value="Genomic_DNA"/>
</dbReference>
<comment type="caution">
    <text evidence="2">The sequence shown here is derived from an EMBL/GenBank/DDBJ whole genome shotgun (WGS) entry which is preliminary data.</text>
</comment>
<dbReference type="GO" id="GO:0005634">
    <property type="term" value="C:nucleus"/>
    <property type="evidence" value="ECO:0007669"/>
    <property type="project" value="TreeGrafter"/>
</dbReference>
<sequence length="470" mass="52381">MGSKSLVNKPVNVTVIKKEATDFDMKDYATNTVKEVLGWYGYDGRDGGGSSSDTEEEAETPRSSSPKREHPKEVSHSPIQSIPAGFMCCSWCQKVGSAKQFSLKTPSGNKAFCSEQCFTQSRRANFKRNKTCDWCRHIRHTVNYVDFQDGEHQLQFCSDKCLNQYKMNIFCTETQAHLDVHPHPQEASTSEEVEGPTEATTTLITPDLWMRDCRSQSPDTDKSGTPPRILSPLVEIKMSPSRSRFHPQKNVGEIGGRRKSKRSPKRSVLMEQRQSYSPPSPGGSPPGNINMNMNMRVPPTNFHPAMFPEAQRPVFFSPAILSSPPLQDARFAQRHLRKMVPQMPPLLPLGPPRPPIFPAVFPSIVPPPVTFVPYPLLLPIPIPIPIPIPLPGLKMSDLVAQLDAKKSDDSPLSDKSLRNFPVCCLGFVVQPGLLSNPQDVGVTRFCSKAADSQTRISEAWRRSTRDFPAF</sequence>
<reference evidence="2" key="1">
    <citation type="journal article" date="2021" name="Mol. Ecol. Resour.">
        <title>Apolygus lucorum genome provides insights into omnivorousness and mesophyll feeding.</title>
        <authorList>
            <person name="Liu Y."/>
            <person name="Liu H."/>
            <person name="Wang H."/>
            <person name="Huang T."/>
            <person name="Liu B."/>
            <person name="Yang B."/>
            <person name="Yin L."/>
            <person name="Li B."/>
            <person name="Zhang Y."/>
            <person name="Zhang S."/>
            <person name="Jiang F."/>
            <person name="Zhang X."/>
            <person name="Ren Y."/>
            <person name="Wang B."/>
            <person name="Wang S."/>
            <person name="Lu Y."/>
            <person name="Wu K."/>
            <person name="Fan W."/>
            <person name="Wang G."/>
        </authorList>
    </citation>
    <scope>NUCLEOTIDE SEQUENCE</scope>
    <source>
        <strain evidence="2">12Hb</strain>
    </source>
</reference>
<evidence type="ECO:0000313" key="3">
    <source>
        <dbReference type="Proteomes" id="UP000466442"/>
    </source>
</evidence>
<feature type="compositionally biased region" description="Basic and acidic residues" evidence="1">
    <location>
        <begin position="66"/>
        <end position="75"/>
    </location>
</feature>
<keyword evidence="3" id="KW-1185">Reference proteome</keyword>
<dbReference type="GO" id="GO:0048513">
    <property type="term" value="P:animal organ development"/>
    <property type="evidence" value="ECO:0007669"/>
    <property type="project" value="TreeGrafter"/>
</dbReference>
<organism evidence="2 3">
    <name type="scientific">Apolygus lucorum</name>
    <name type="common">Small green plant bug</name>
    <name type="synonym">Lygocoris lucorum</name>
    <dbReference type="NCBI Taxonomy" id="248454"/>
    <lineage>
        <taxon>Eukaryota</taxon>
        <taxon>Metazoa</taxon>
        <taxon>Ecdysozoa</taxon>
        <taxon>Arthropoda</taxon>
        <taxon>Hexapoda</taxon>
        <taxon>Insecta</taxon>
        <taxon>Pterygota</taxon>
        <taxon>Neoptera</taxon>
        <taxon>Paraneoptera</taxon>
        <taxon>Hemiptera</taxon>
        <taxon>Heteroptera</taxon>
        <taxon>Panheteroptera</taxon>
        <taxon>Cimicomorpha</taxon>
        <taxon>Miridae</taxon>
        <taxon>Mirini</taxon>
        <taxon>Apolygus</taxon>
    </lineage>
</organism>
<feature type="compositionally biased region" description="Basic and acidic residues" evidence="1">
    <location>
        <begin position="209"/>
        <end position="222"/>
    </location>
</feature>